<dbReference type="PANTHER" id="PTHR33938:SF15">
    <property type="entry name" value="FERULOYL ESTERASE B-RELATED"/>
    <property type="match status" value="1"/>
</dbReference>
<evidence type="ECO:0000256" key="6">
    <source>
        <dbReference type="ARBA" id="ARBA00022801"/>
    </source>
</evidence>
<dbReference type="InterPro" id="IPR011118">
    <property type="entry name" value="Tannase/feruloyl_esterase"/>
</dbReference>
<comment type="catalytic activity">
    <reaction evidence="9">
        <text>feruloyl-polysaccharide + H2O = ferulate + polysaccharide.</text>
        <dbReference type="EC" id="3.1.1.73"/>
    </reaction>
</comment>
<accession>A0AAW0B1Z2</accession>
<dbReference type="EC" id="3.1.1.-" evidence="10"/>
<comment type="caution">
    <text evidence="11">The sequence shown here is derived from an EMBL/GenBank/DDBJ whole genome shotgun (WGS) entry which is preliminary data.</text>
</comment>
<dbReference type="EMBL" id="JAYKXP010000201">
    <property type="protein sequence ID" value="KAK7019724.1"/>
    <property type="molecule type" value="Genomic_DNA"/>
</dbReference>
<dbReference type="GO" id="GO:0030600">
    <property type="term" value="F:feruloyl esterase activity"/>
    <property type="evidence" value="ECO:0007669"/>
    <property type="project" value="UniProtKB-EC"/>
</dbReference>
<protein>
    <recommendedName>
        <fullName evidence="10">Carboxylic ester hydrolase</fullName>
        <ecNumber evidence="10">3.1.1.-</ecNumber>
    </recommendedName>
</protein>
<evidence type="ECO:0000313" key="11">
    <source>
        <dbReference type="EMBL" id="KAK7019724.1"/>
    </source>
</evidence>
<dbReference type="GO" id="GO:0046872">
    <property type="term" value="F:metal ion binding"/>
    <property type="evidence" value="ECO:0007669"/>
    <property type="project" value="UniProtKB-KW"/>
</dbReference>
<keyword evidence="3" id="KW-0119">Carbohydrate metabolism</keyword>
<proteinExistence type="inferred from homology"/>
<keyword evidence="3" id="KW-0624">Polysaccharide degradation</keyword>
<dbReference type="Proteomes" id="UP001383192">
    <property type="component" value="Unassembled WGS sequence"/>
</dbReference>
<name>A0AAW0B1Z2_9AGAR</name>
<dbReference type="GO" id="GO:0045493">
    <property type="term" value="P:xylan catabolic process"/>
    <property type="evidence" value="ECO:0007669"/>
    <property type="project" value="UniProtKB-KW"/>
</dbReference>
<evidence type="ECO:0000256" key="4">
    <source>
        <dbReference type="ARBA" id="ARBA00022723"/>
    </source>
</evidence>
<keyword evidence="5" id="KW-0732">Signal</keyword>
<evidence type="ECO:0000256" key="9">
    <source>
        <dbReference type="ARBA" id="ARBA00034075"/>
    </source>
</evidence>
<dbReference type="Pfam" id="PF07519">
    <property type="entry name" value="Tannase"/>
    <property type="match status" value="2"/>
</dbReference>
<reference evidence="11 12" key="1">
    <citation type="submission" date="2024-01" db="EMBL/GenBank/DDBJ databases">
        <title>A draft genome for a cacao thread blight-causing isolate of Paramarasmius palmivorus.</title>
        <authorList>
            <person name="Baruah I.K."/>
            <person name="Bukari Y."/>
            <person name="Amoako-Attah I."/>
            <person name="Meinhardt L.W."/>
            <person name="Bailey B.A."/>
            <person name="Cohen S.P."/>
        </authorList>
    </citation>
    <scope>NUCLEOTIDE SEQUENCE [LARGE SCALE GENOMIC DNA]</scope>
    <source>
        <strain evidence="11 12">GH-12</strain>
    </source>
</reference>
<dbReference type="SUPFAM" id="SSF53474">
    <property type="entry name" value="alpha/beta-Hydrolases"/>
    <property type="match status" value="1"/>
</dbReference>
<evidence type="ECO:0000256" key="5">
    <source>
        <dbReference type="ARBA" id="ARBA00022729"/>
    </source>
</evidence>
<keyword evidence="12" id="KW-1185">Reference proteome</keyword>
<keyword evidence="4" id="KW-0479">Metal-binding</keyword>
<evidence type="ECO:0000256" key="10">
    <source>
        <dbReference type="RuleBase" id="RU361238"/>
    </source>
</evidence>
<dbReference type="PANTHER" id="PTHR33938">
    <property type="entry name" value="FERULOYL ESTERASE B-RELATED"/>
    <property type="match status" value="1"/>
</dbReference>
<keyword evidence="3" id="KW-0858">Xylan degradation</keyword>
<gene>
    <name evidence="11" type="primary">faeB-1_1</name>
    <name evidence="11" type="ORF">VNI00_017963</name>
</gene>
<evidence type="ECO:0000313" key="12">
    <source>
        <dbReference type="Proteomes" id="UP001383192"/>
    </source>
</evidence>
<evidence type="ECO:0000256" key="8">
    <source>
        <dbReference type="ARBA" id="ARBA00023157"/>
    </source>
</evidence>
<keyword evidence="2" id="KW-0719">Serine esterase</keyword>
<evidence type="ECO:0000256" key="7">
    <source>
        <dbReference type="ARBA" id="ARBA00022837"/>
    </source>
</evidence>
<evidence type="ECO:0000256" key="3">
    <source>
        <dbReference type="ARBA" id="ARBA00022651"/>
    </source>
</evidence>
<sequence length="371" mass="40774">MNSGYNGSTAAPMLNNPDAIEDYAYRSVLTGSITGKELARQFYGTPSRKSYYLGCSSGGRQGFKMAQEFPEVFDGILAGAPALALTRIVSWGAYLTNLVGPPDSETFIAPDQWALVYDELLRQCDKLDGSVDSLLEDPDMCHFTPEVLICKKGQTSGCLTAKQAEVVNKFHSPFYGLDGQLLYPRVQPGVNMKRQNFYVDGNPSALGEDAATALAQNPFNVETWNGDLTGFANRNGKLLSYHGLQDYVVSSEISQLYYAHVARTMSLPPSELDSFYRLFFVSGMDHCRDGDGAWAIGQDPTAYGGKEANENALMALVRWVEEGIAPETLRGAKLAEDGTAVEYWRAHCKWPKKNRYIGPGLAAEESSWKCE</sequence>
<dbReference type="InterPro" id="IPR029058">
    <property type="entry name" value="AB_hydrolase_fold"/>
</dbReference>
<keyword evidence="7" id="KW-0106">Calcium</keyword>
<dbReference type="AlphaFoldDB" id="A0AAW0B1Z2"/>
<keyword evidence="8" id="KW-1015">Disulfide bond</keyword>
<comment type="similarity">
    <text evidence="1 10">Belongs to the tannase family.</text>
</comment>
<dbReference type="Gene3D" id="3.40.50.1820">
    <property type="entry name" value="alpha/beta hydrolase"/>
    <property type="match status" value="1"/>
</dbReference>
<evidence type="ECO:0000256" key="2">
    <source>
        <dbReference type="ARBA" id="ARBA00022487"/>
    </source>
</evidence>
<evidence type="ECO:0000256" key="1">
    <source>
        <dbReference type="ARBA" id="ARBA00006249"/>
    </source>
</evidence>
<keyword evidence="6 10" id="KW-0378">Hydrolase</keyword>
<organism evidence="11 12">
    <name type="scientific">Paramarasmius palmivorus</name>
    <dbReference type="NCBI Taxonomy" id="297713"/>
    <lineage>
        <taxon>Eukaryota</taxon>
        <taxon>Fungi</taxon>
        <taxon>Dikarya</taxon>
        <taxon>Basidiomycota</taxon>
        <taxon>Agaricomycotina</taxon>
        <taxon>Agaricomycetes</taxon>
        <taxon>Agaricomycetidae</taxon>
        <taxon>Agaricales</taxon>
        <taxon>Marasmiineae</taxon>
        <taxon>Marasmiaceae</taxon>
        <taxon>Paramarasmius</taxon>
    </lineage>
</organism>